<accession>A0A5C6C5Z6</accession>
<reference evidence="9 10" key="1">
    <citation type="journal article" date="2020" name="Antonie Van Leeuwenhoek">
        <title>Rhodopirellula heiligendammensis sp. nov., Rhodopirellula pilleata sp. nov., and Rhodopirellula solitaria sp. nov. isolated from natural or artificial marine surfaces in Northern Germany and California, USA, and emended description of the genus Rhodopirellula.</title>
        <authorList>
            <person name="Kallscheuer N."/>
            <person name="Wiegand S."/>
            <person name="Jogler M."/>
            <person name="Boedeker C."/>
            <person name="Peeters S.H."/>
            <person name="Rast P."/>
            <person name="Heuer A."/>
            <person name="Jetten M.S.M."/>
            <person name="Rohde M."/>
            <person name="Jogler C."/>
        </authorList>
    </citation>
    <scope>NUCLEOTIDE SEQUENCE [LARGE SCALE GENOMIC DNA]</scope>
    <source>
        <strain evidence="9 10">Poly21</strain>
    </source>
</reference>
<dbReference type="CDD" id="cd06171">
    <property type="entry name" value="Sigma70_r4"/>
    <property type="match status" value="1"/>
</dbReference>
<evidence type="ECO:0000259" key="7">
    <source>
        <dbReference type="Pfam" id="PF04542"/>
    </source>
</evidence>
<dbReference type="GO" id="GO:0003677">
    <property type="term" value="F:DNA binding"/>
    <property type="evidence" value="ECO:0007669"/>
    <property type="project" value="UniProtKB-KW"/>
</dbReference>
<keyword evidence="4" id="KW-0238">DNA-binding</keyword>
<dbReference type="Pfam" id="PF08281">
    <property type="entry name" value="Sigma70_r4_2"/>
    <property type="match status" value="1"/>
</dbReference>
<comment type="caution">
    <text evidence="9">The sequence shown here is derived from an EMBL/GenBank/DDBJ whole genome shotgun (WGS) entry which is preliminary data.</text>
</comment>
<dbReference type="RefSeq" id="WP_146405320.1">
    <property type="nucleotide sequence ID" value="NZ_SJPU01000001.1"/>
</dbReference>
<evidence type="ECO:0000256" key="6">
    <source>
        <dbReference type="SAM" id="MobiDB-lite"/>
    </source>
</evidence>
<keyword evidence="2" id="KW-0805">Transcription regulation</keyword>
<dbReference type="PANTHER" id="PTHR43133">
    <property type="entry name" value="RNA POLYMERASE ECF-TYPE SIGMA FACTO"/>
    <property type="match status" value="1"/>
</dbReference>
<dbReference type="Pfam" id="PF04542">
    <property type="entry name" value="Sigma70_r2"/>
    <property type="match status" value="1"/>
</dbReference>
<evidence type="ECO:0000313" key="10">
    <source>
        <dbReference type="Proteomes" id="UP000319908"/>
    </source>
</evidence>
<comment type="similarity">
    <text evidence="1">Belongs to the sigma-70 factor family. ECF subfamily.</text>
</comment>
<dbReference type="Gene3D" id="1.10.10.10">
    <property type="entry name" value="Winged helix-like DNA-binding domain superfamily/Winged helix DNA-binding domain"/>
    <property type="match status" value="1"/>
</dbReference>
<dbReference type="NCBIfam" id="TIGR02937">
    <property type="entry name" value="sigma70-ECF"/>
    <property type="match status" value="1"/>
</dbReference>
<sequence length="400" mass="43566">MSLSSETFAVLPNVPGSSAAIIHRPRQLDESAFTEVFERHRHMIYRVCLRYVGHHHDAEDITQETFRRAAIAMPSVDSQRPLEPWLVTIAANRCRSFLSRNQHNRRVNSLHDVSVPCGDEPDSARQLSLSEQLDLALDRLPADQRRAFELVHQQELSYPEAARAMGRPLGTVKTWVRRAKLGMQDTLLAADDSGAPAPTNATCSNDTPPVAANAGEEAATRRSMGLRKGAAALVASVVVVGFLGIAGRSEPEISATVANDGFPGSNPTTVFAAPDHAPERLDQPGDLSETDWQWVSLNAFLRARLDVNDVEALPLGQWMLQTTPTLDQLRSTIKPLESTLHRVAELFQCELAQIDSPAPLTRGPSQLDNATEDHSATNAALREERGTSAALMSPSLGSIS</sequence>
<gene>
    <name evidence="9" type="primary">sigW_2</name>
    <name evidence="9" type="ORF">Poly21_03640</name>
</gene>
<dbReference type="InterPro" id="IPR013325">
    <property type="entry name" value="RNA_pol_sigma_r2"/>
</dbReference>
<dbReference type="InterPro" id="IPR013324">
    <property type="entry name" value="RNA_pol_sigma_r3/r4-like"/>
</dbReference>
<dbReference type="PANTHER" id="PTHR43133:SF8">
    <property type="entry name" value="RNA POLYMERASE SIGMA FACTOR HI_1459-RELATED"/>
    <property type="match status" value="1"/>
</dbReference>
<dbReference type="GO" id="GO:0006352">
    <property type="term" value="P:DNA-templated transcription initiation"/>
    <property type="evidence" value="ECO:0007669"/>
    <property type="project" value="InterPro"/>
</dbReference>
<organism evidence="9 10">
    <name type="scientific">Allorhodopirellula heiligendammensis</name>
    <dbReference type="NCBI Taxonomy" id="2714739"/>
    <lineage>
        <taxon>Bacteria</taxon>
        <taxon>Pseudomonadati</taxon>
        <taxon>Planctomycetota</taxon>
        <taxon>Planctomycetia</taxon>
        <taxon>Pirellulales</taxon>
        <taxon>Pirellulaceae</taxon>
        <taxon>Allorhodopirellula</taxon>
    </lineage>
</organism>
<feature type="domain" description="RNA polymerase sigma factor 70 region 4 type 2" evidence="8">
    <location>
        <begin position="131"/>
        <end position="180"/>
    </location>
</feature>
<dbReference type="InterPro" id="IPR036388">
    <property type="entry name" value="WH-like_DNA-bd_sf"/>
</dbReference>
<evidence type="ECO:0000256" key="1">
    <source>
        <dbReference type="ARBA" id="ARBA00010641"/>
    </source>
</evidence>
<evidence type="ECO:0000256" key="5">
    <source>
        <dbReference type="ARBA" id="ARBA00023163"/>
    </source>
</evidence>
<evidence type="ECO:0000313" key="9">
    <source>
        <dbReference type="EMBL" id="TWU18209.1"/>
    </source>
</evidence>
<dbReference type="EMBL" id="SJPU01000001">
    <property type="protein sequence ID" value="TWU18209.1"/>
    <property type="molecule type" value="Genomic_DNA"/>
</dbReference>
<keyword evidence="10" id="KW-1185">Reference proteome</keyword>
<dbReference type="InterPro" id="IPR013249">
    <property type="entry name" value="RNA_pol_sigma70_r4_t2"/>
</dbReference>
<feature type="domain" description="RNA polymerase sigma-70 region 2" evidence="7">
    <location>
        <begin position="37"/>
        <end position="102"/>
    </location>
</feature>
<dbReference type="OrthoDB" id="9785675at2"/>
<proteinExistence type="inferred from homology"/>
<keyword evidence="3" id="KW-0731">Sigma factor</keyword>
<dbReference type="SUPFAM" id="SSF88659">
    <property type="entry name" value="Sigma3 and sigma4 domains of RNA polymerase sigma factors"/>
    <property type="match status" value="1"/>
</dbReference>
<protein>
    <submittedName>
        <fullName evidence="9">ECF RNA polymerase sigma factor SigW</fullName>
    </submittedName>
</protein>
<dbReference type="GO" id="GO:0016987">
    <property type="term" value="F:sigma factor activity"/>
    <property type="evidence" value="ECO:0007669"/>
    <property type="project" value="UniProtKB-KW"/>
</dbReference>
<name>A0A5C6C5Z6_9BACT</name>
<dbReference type="Proteomes" id="UP000319908">
    <property type="component" value="Unassembled WGS sequence"/>
</dbReference>
<evidence type="ECO:0000256" key="2">
    <source>
        <dbReference type="ARBA" id="ARBA00023015"/>
    </source>
</evidence>
<dbReference type="InterPro" id="IPR039425">
    <property type="entry name" value="RNA_pol_sigma-70-like"/>
</dbReference>
<dbReference type="Gene3D" id="1.10.1740.10">
    <property type="match status" value="1"/>
</dbReference>
<evidence type="ECO:0000259" key="8">
    <source>
        <dbReference type="Pfam" id="PF08281"/>
    </source>
</evidence>
<evidence type="ECO:0000256" key="4">
    <source>
        <dbReference type="ARBA" id="ARBA00023125"/>
    </source>
</evidence>
<dbReference type="AlphaFoldDB" id="A0A5C6C5Z6"/>
<feature type="region of interest" description="Disordered" evidence="6">
    <location>
        <begin position="357"/>
        <end position="377"/>
    </location>
</feature>
<evidence type="ECO:0000256" key="3">
    <source>
        <dbReference type="ARBA" id="ARBA00023082"/>
    </source>
</evidence>
<dbReference type="SUPFAM" id="SSF88946">
    <property type="entry name" value="Sigma2 domain of RNA polymerase sigma factors"/>
    <property type="match status" value="1"/>
</dbReference>
<dbReference type="InterPro" id="IPR014284">
    <property type="entry name" value="RNA_pol_sigma-70_dom"/>
</dbReference>
<dbReference type="InterPro" id="IPR007627">
    <property type="entry name" value="RNA_pol_sigma70_r2"/>
</dbReference>
<keyword evidence="5" id="KW-0804">Transcription</keyword>